<dbReference type="RefSeq" id="XP_018296350.1">
    <property type="nucleotide sequence ID" value="XM_018434798.1"/>
</dbReference>
<dbReference type="GeneID" id="28995704"/>
<dbReference type="EMBL" id="KV440973">
    <property type="protein sequence ID" value="OAD78310.1"/>
    <property type="molecule type" value="Genomic_DNA"/>
</dbReference>
<accession>A0A163EF35</accession>
<evidence type="ECO:0000313" key="1">
    <source>
        <dbReference type="EMBL" id="OAD78310.1"/>
    </source>
</evidence>
<gene>
    <name evidence="1" type="ORF">PHYBLDRAFT_163427</name>
</gene>
<dbReference type="VEuPathDB" id="FungiDB:PHYBLDRAFT_163427"/>
<sequence length="103" mass="12043">MQLKKSRRRLLYLCSLISLINRYLSDGFQSTPFSKPMVQSLQFHLFQLKFFLIGLSMLCSRLKVRLRGQSKYTHALEKMYFSSDGEIRLKSDSTADSEKPEEV</sequence>
<protein>
    <submittedName>
        <fullName evidence="1">Uncharacterized protein</fullName>
    </submittedName>
</protein>
<name>A0A163EF35_PHYB8</name>
<dbReference type="InParanoid" id="A0A163EF35"/>
<dbReference type="AlphaFoldDB" id="A0A163EF35"/>
<reference evidence="2" key="1">
    <citation type="submission" date="2015-06" db="EMBL/GenBank/DDBJ databases">
        <title>Expansion of signal transduction pathways in fungi by whole-genome duplication.</title>
        <authorList>
            <consortium name="DOE Joint Genome Institute"/>
            <person name="Corrochano L.M."/>
            <person name="Kuo A."/>
            <person name="Marcet-Houben M."/>
            <person name="Polaino S."/>
            <person name="Salamov A."/>
            <person name="Villalobos J.M."/>
            <person name="Alvarez M.I."/>
            <person name="Avalos J."/>
            <person name="Benito E.P."/>
            <person name="Benoit I."/>
            <person name="Burger G."/>
            <person name="Camino L.P."/>
            <person name="Canovas D."/>
            <person name="Cerda-Olmedo E."/>
            <person name="Cheng J.-F."/>
            <person name="Dominguez A."/>
            <person name="Elias M."/>
            <person name="Eslava A.P."/>
            <person name="Glaser F."/>
            <person name="Grimwood J."/>
            <person name="Gutierrez G."/>
            <person name="Heitman J."/>
            <person name="Henrissat B."/>
            <person name="Iturriaga E.A."/>
            <person name="Lang B.F."/>
            <person name="Lavin J.L."/>
            <person name="Lee S."/>
            <person name="Li W."/>
            <person name="Lindquist E."/>
            <person name="Lopez-Garcia S."/>
            <person name="Luque E.M."/>
            <person name="Marcos A.T."/>
            <person name="Martin J."/>
            <person name="McCluskey K."/>
            <person name="Medina H.R."/>
            <person name="Miralles-Duran A."/>
            <person name="Miyazaki A."/>
            <person name="Munoz-Torres E."/>
            <person name="Oguiza J.A."/>
            <person name="Ohm R."/>
            <person name="Olmedo M."/>
            <person name="Orejas M."/>
            <person name="Ortiz-Castellanos L."/>
            <person name="Pisabarro A.G."/>
            <person name="Rodriguez-Romero J."/>
            <person name="Ruiz-Herrera J."/>
            <person name="Ruiz-Vazquez R."/>
            <person name="Sanz C."/>
            <person name="Schackwitz W."/>
            <person name="Schmutz J."/>
            <person name="Shahriari M."/>
            <person name="Shelest E."/>
            <person name="Silva-Franco F."/>
            <person name="Soanes D."/>
            <person name="Syed K."/>
            <person name="Tagua V.G."/>
            <person name="Talbot N.J."/>
            <person name="Thon M."/>
            <person name="De vries R.P."/>
            <person name="Wiebenga A."/>
            <person name="Yadav J.S."/>
            <person name="Braun E.L."/>
            <person name="Baker S."/>
            <person name="Garre V."/>
            <person name="Horwitz B."/>
            <person name="Torres-Martinez S."/>
            <person name="Idnurm A."/>
            <person name="Herrera-Estrella A."/>
            <person name="Gabaldon T."/>
            <person name="Grigoriev I.V."/>
        </authorList>
    </citation>
    <scope>NUCLEOTIDE SEQUENCE [LARGE SCALE GENOMIC DNA]</scope>
    <source>
        <strain evidence="2">NRRL 1555(-)</strain>
    </source>
</reference>
<evidence type="ECO:0000313" key="2">
    <source>
        <dbReference type="Proteomes" id="UP000077315"/>
    </source>
</evidence>
<organism evidence="1 2">
    <name type="scientific">Phycomyces blakesleeanus (strain ATCC 8743b / DSM 1359 / FGSC 10004 / NBRC 33097 / NRRL 1555)</name>
    <dbReference type="NCBI Taxonomy" id="763407"/>
    <lineage>
        <taxon>Eukaryota</taxon>
        <taxon>Fungi</taxon>
        <taxon>Fungi incertae sedis</taxon>
        <taxon>Mucoromycota</taxon>
        <taxon>Mucoromycotina</taxon>
        <taxon>Mucoromycetes</taxon>
        <taxon>Mucorales</taxon>
        <taxon>Phycomycetaceae</taxon>
        <taxon>Phycomyces</taxon>
    </lineage>
</organism>
<proteinExistence type="predicted"/>
<dbReference type="Proteomes" id="UP000077315">
    <property type="component" value="Unassembled WGS sequence"/>
</dbReference>
<keyword evidence="2" id="KW-1185">Reference proteome</keyword>